<keyword evidence="2" id="KW-1185">Reference proteome</keyword>
<reference evidence="1" key="1">
    <citation type="submission" date="2023-03" db="EMBL/GenBank/DDBJ databases">
        <title>Massive genome expansion in bonnet fungi (Mycena s.s.) driven by repeated elements and novel gene families across ecological guilds.</title>
        <authorList>
            <consortium name="Lawrence Berkeley National Laboratory"/>
            <person name="Harder C.B."/>
            <person name="Miyauchi S."/>
            <person name="Viragh M."/>
            <person name="Kuo A."/>
            <person name="Thoen E."/>
            <person name="Andreopoulos B."/>
            <person name="Lu D."/>
            <person name="Skrede I."/>
            <person name="Drula E."/>
            <person name="Henrissat B."/>
            <person name="Morin E."/>
            <person name="Kohler A."/>
            <person name="Barry K."/>
            <person name="LaButti K."/>
            <person name="Morin E."/>
            <person name="Salamov A."/>
            <person name="Lipzen A."/>
            <person name="Mereny Z."/>
            <person name="Hegedus B."/>
            <person name="Baldrian P."/>
            <person name="Stursova M."/>
            <person name="Weitz H."/>
            <person name="Taylor A."/>
            <person name="Grigoriev I.V."/>
            <person name="Nagy L.G."/>
            <person name="Martin F."/>
            <person name="Kauserud H."/>
        </authorList>
    </citation>
    <scope>NUCLEOTIDE SEQUENCE</scope>
    <source>
        <strain evidence="1">CBHHK002</strain>
    </source>
</reference>
<dbReference type="EMBL" id="JARIHO010000060">
    <property type="protein sequence ID" value="KAJ7315800.1"/>
    <property type="molecule type" value="Genomic_DNA"/>
</dbReference>
<dbReference type="Proteomes" id="UP001218218">
    <property type="component" value="Unassembled WGS sequence"/>
</dbReference>
<proteinExistence type="predicted"/>
<evidence type="ECO:0000313" key="1">
    <source>
        <dbReference type="EMBL" id="KAJ7315800.1"/>
    </source>
</evidence>
<protein>
    <recommendedName>
        <fullName evidence="3">Protein kinase domain-containing protein</fullName>
    </recommendedName>
</protein>
<name>A0AAD7EED3_9AGAR</name>
<gene>
    <name evidence="1" type="ORF">DFH08DRAFT_419937</name>
</gene>
<evidence type="ECO:0008006" key="3">
    <source>
        <dbReference type="Google" id="ProtNLM"/>
    </source>
</evidence>
<sequence length="227" mass="25655">MGVLLRISLQILKIPTQTPSIPTTPALFFRARTISQPVVPSRVLQRTTRFRLSRAASSLSRHFGSAEPVIDIRTIPLGDIDLQREIHLNSDTGVVNREHSRPRVRRIYSAKLESRVRKANVTVAIYQGEGAETEWRQDIARYLSVRHPNIIQVCETASSNHIHATVFYDDLIPFEGFLALYRHSALLTVYIYGVCVQRRTICIRLCASSCSRPNTQSGYVNRLVVSA</sequence>
<organism evidence="1 2">
    <name type="scientific">Mycena albidolilacea</name>
    <dbReference type="NCBI Taxonomy" id="1033008"/>
    <lineage>
        <taxon>Eukaryota</taxon>
        <taxon>Fungi</taxon>
        <taxon>Dikarya</taxon>
        <taxon>Basidiomycota</taxon>
        <taxon>Agaricomycotina</taxon>
        <taxon>Agaricomycetes</taxon>
        <taxon>Agaricomycetidae</taxon>
        <taxon>Agaricales</taxon>
        <taxon>Marasmiineae</taxon>
        <taxon>Mycenaceae</taxon>
        <taxon>Mycena</taxon>
    </lineage>
</organism>
<dbReference type="AlphaFoldDB" id="A0AAD7EED3"/>
<comment type="caution">
    <text evidence="1">The sequence shown here is derived from an EMBL/GenBank/DDBJ whole genome shotgun (WGS) entry which is preliminary data.</text>
</comment>
<accession>A0AAD7EED3</accession>
<evidence type="ECO:0000313" key="2">
    <source>
        <dbReference type="Proteomes" id="UP001218218"/>
    </source>
</evidence>